<dbReference type="InterPro" id="IPR000362">
    <property type="entry name" value="Fumarate_lyase_fam"/>
</dbReference>
<dbReference type="EC" id="4.3.2.2" evidence="4 11"/>
<dbReference type="PANTHER" id="PTHR43172:SF1">
    <property type="entry name" value="ADENYLOSUCCINATE LYASE"/>
    <property type="match status" value="1"/>
</dbReference>
<evidence type="ECO:0000256" key="2">
    <source>
        <dbReference type="ARBA" id="ARBA00004734"/>
    </source>
</evidence>
<keyword evidence="6 12" id="KW-0658">Purine biosynthesis</keyword>
<reference evidence="14 15" key="1">
    <citation type="journal article" date="2015" name="Genome Announc.">
        <title>Expanding the biotechnology potential of lactobacilli through comparative genomics of 213 strains and associated genera.</title>
        <authorList>
            <person name="Sun Z."/>
            <person name="Harris H.M."/>
            <person name="McCann A."/>
            <person name="Guo C."/>
            <person name="Argimon S."/>
            <person name="Zhang W."/>
            <person name="Yang X."/>
            <person name="Jeffery I.B."/>
            <person name="Cooney J.C."/>
            <person name="Kagawa T.F."/>
            <person name="Liu W."/>
            <person name="Song Y."/>
            <person name="Salvetti E."/>
            <person name="Wrobel A."/>
            <person name="Rasinkangas P."/>
            <person name="Parkhill J."/>
            <person name="Rea M.C."/>
            <person name="O'Sullivan O."/>
            <person name="Ritari J."/>
            <person name="Douillard F.P."/>
            <person name="Paul Ross R."/>
            <person name="Yang R."/>
            <person name="Briner A.E."/>
            <person name="Felis G.E."/>
            <person name="de Vos W.M."/>
            <person name="Barrangou R."/>
            <person name="Klaenhammer T.R."/>
            <person name="Caufield P.W."/>
            <person name="Cui Y."/>
            <person name="Zhang H."/>
            <person name="O'Toole P.W."/>
        </authorList>
    </citation>
    <scope>NUCLEOTIDE SEQUENCE [LARGE SCALE GENOMIC DNA]</scope>
    <source>
        <strain evidence="14 15">DSM 12361</strain>
    </source>
</reference>
<evidence type="ECO:0000256" key="5">
    <source>
        <dbReference type="ARBA" id="ARBA00017058"/>
    </source>
</evidence>
<dbReference type="NCBIfam" id="TIGR00928">
    <property type="entry name" value="purB"/>
    <property type="match status" value="1"/>
</dbReference>
<protein>
    <recommendedName>
        <fullName evidence="5 11">Adenylosuccinate lyase</fullName>
        <shortName evidence="12">ASL</shortName>
        <ecNumber evidence="4 11">4.3.2.2</ecNumber>
    </recommendedName>
    <alternativeName>
        <fullName evidence="9 12">Adenylosuccinase</fullName>
    </alternativeName>
</protein>
<comment type="pathway">
    <text evidence="1 12">Purine metabolism; IMP biosynthesis via de novo pathway; 5-amino-1-(5-phospho-D-ribosyl)imidazole-4-carboxamide from 5-amino-1-(5-phospho-D-ribosyl)imidazole-4-carboxylate: step 2/2.</text>
</comment>
<dbReference type="Gene3D" id="1.20.200.10">
    <property type="entry name" value="Fumarase/aspartase (Central domain)"/>
    <property type="match status" value="1"/>
</dbReference>
<dbReference type="GO" id="GO:0006189">
    <property type="term" value="P:'de novo' IMP biosynthetic process"/>
    <property type="evidence" value="ECO:0007669"/>
    <property type="project" value="UniProtKB-UniPathway"/>
</dbReference>
<dbReference type="AlphaFoldDB" id="A0A0R1FYX8"/>
<evidence type="ECO:0000256" key="11">
    <source>
        <dbReference type="NCBIfam" id="TIGR00928"/>
    </source>
</evidence>
<feature type="domain" description="Adenylosuccinate lyase C-terminal" evidence="13">
    <location>
        <begin position="369"/>
        <end position="449"/>
    </location>
</feature>
<evidence type="ECO:0000256" key="4">
    <source>
        <dbReference type="ARBA" id="ARBA00012339"/>
    </source>
</evidence>
<proteinExistence type="inferred from homology"/>
<evidence type="ECO:0000313" key="15">
    <source>
        <dbReference type="Proteomes" id="UP000051794"/>
    </source>
</evidence>
<dbReference type="SMART" id="SM00998">
    <property type="entry name" value="ADSL_C"/>
    <property type="match status" value="1"/>
</dbReference>
<dbReference type="InterPro" id="IPR024083">
    <property type="entry name" value="Fumarase/histidase_N"/>
</dbReference>
<comment type="catalytic activity">
    <reaction evidence="10">
        <text>N(6)-(1,2-dicarboxyethyl)-AMP = fumarate + AMP</text>
        <dbReference type="Rhea" id="RHEA:16853"/>
        <dbReference type="ChEBI" id="CHEBI:29806"/>
        <dbReference type="ChEBI" id="CHEBI:57567"/>
        <dbReference type="ChEBI" id="CHEBI:456215"/>
        <dbReference type="EC" id="4.3.2.2"/>
    </reaction>
    <physiologicalReaction direction="left-to-right" evidence="10">
        <dbReference type="Rhea" id="RHEA:16854"/>
    </physiologicalReaction>
</comment>
<dbReference type="InterPro" id="IPR004769">
    <property type="entry name" value="Pur_lyase"/>
</dbReference>
<evidence type="ECO:0000256" key="9">
    <source>
        <dbReference type="ARBA" id="ARBA00030717"/>
    </source>
</evidence>
<dbReference type="InterPro" id="IPR008948">
    <property type="entry name" value="L-Aspartase-like"/>
</dbReference>
<dbReference type="UniPathway" id="UPA00074">
    <property type="reaction ID" value="UER00132"/>
</dbReference>
<dbReference type="Pfam" id="PF10397">
    <property type="entry name" value="ADSL_C"/>
    <property type="match status" value="1"/>
</dbReference>
<evidence type="ECO:0000256" key="10">
    <source>
        <dbReference type="ARBA" id="ARBA00049115"/>
    </source>
</evidence>
<dbReference type="InterPro" id="IPR022761">
    <property type="entry name" value="Fumarate_lyase_N"/>
</dbReference>
<comment type="similarity">
    <text evidence="3 12">Belongs to the lyase 1 family. Adenylosuccinate lyase subfamily.</text>
</comment>
<comment type="catalytic activity">
    <reaction evidence="8">
        <text>(2S)-2-[5-amino-1-(5-phospho-beta-D-ribosyl)imidazole-4-carboxamido]succinate = 5-amino-1-(5-phospho-beta-D-ribosyl)imidazole-4-carboxamide + fumarate</text>
        <dbReference type="Rhea" id="RHEA:23920"/>
        <dbReference type="ChEBI" id="CHEBI:29806"/>
        <dbReference type="ChEBI" id="CHEBI:58443"/>
        <dbReference type="ChEBI" id="CHEBI:58475"/>
        <dbReference type="EC" id="4.3.2.2"/>
    </reaction>
    <physiologicalReaction direction="left-to-right" evidence="8">
        <dbReference type="Rhea" id="RHEA:23921"/>
    </physiologicalReaction>
</comment>
<dbReference type="PRINTS" id="PR00145">
    <property type="entry name" value="ARGSUCLYASE"/>
</dbReference>
<dbReference type="SUPFAM" id="SSF48557">
    <property type="entry name" value="L-aspartase-like"/>
    <property type="match status" value="1"/>
</dbReference>
<dbReference type="FunFam" id="1.10.275.10:FF:000006">
    <property type="entry name" value="Adenylosuccinate lyase"/>
    <property type="match status" value="1"/>
</dbReference>
<evidence type="ECO:0000256" key="12">
    <source>
        <dbReference type="RuleBase" id="RU361172"/>
    </source>
</evidence>
<dbReference type="PRINTS" id="PR00149">
    <property type="entry name" value="FUMRATELYASE"/>
</dbReference>
<dbReference type="PROSITE" id="PS00163">
    <property type="entry name" value="FUMARATE_LYASES"/>
    <property type="match status" value="1"/>
</dbReference>
<dbReference type="GO" id="GO:0044208">
    <property type="term" value="P:'de novo' AMP biosynthetic process"/>
    <property type="evidence" value="ECO:0007669"/>
    <property type="project" value="UniProtKB-UniPathway"/>
</dbReference>
<organism evidence="14 15">
    <name type="scientific">Apilactobacillus kunkeei DSM 12361 = ATCC 700308</name>
    <dbReference type="NCBI Taxonomy" id="1423768"/>
    <lineage>
        <taxon>Bacteria</taxon>
        <taxon>Bacillati</taxon>
        <taxon>Bacillota</taxon>
        <taxon>Bacilli</taxon>
        <taxon>Lactobacillales</taxon>
        <taxon>Lactobacillaceae</taxon>
        <taxon>Apilactobacillus</taxon>
    </lineage>
</organism>
<gene>
    <name evidence="14" type="ORF">FD43_GL001045</name>
</gene>
<keyword evidence="7 12" id="KW-0456">Lyase</keyword>
<dbReference type="Pfam" id="PF00206">
    <property type="entry name" value="Lyase_1"/>
    <property type="match status" value="1"/>
</dbReference>
<evidence type="ECO:0000256" key="8">
    <source>
        <dbReference type="ARBA" id="ARBA00024477"/>
    </source>
</evidence>
<dbReference type="EMBL" id="AZCK01000003">
    <property type="protein sequence ID" value="KRK24234.1"/>
    <property type="molecule type" value="Genomic_DNA"/>
</dbReference>
<dbReference type="UniPathway" id="UPA00075">
    <property type="reaction ID" value="UER00336"/>
</dbReference>
<name>A0A0R1FYX8_9LACO</name>
<comment type="pathway">
    <text evidence="2 12">Purine metabolism; AMP biosynthesis via de novo pathway; AMP from IMP: step 2/2.</text>
</comment>
<dbReference type="FunFam" id="1.20.200.10:FF:000008">
    <property type="entry name" value="Adenylosuccinate lyase"/>
    <property type="match status" value="1"/>
</dbReference>
<dbReference type="GO" id="GO:0005829">
    <property type="term" value="C:cytosol"/>
    <property type="evidence" value="ECO:0007669"/>
    <property type="project" value="TreeGrafter"/>
</dbReference>
<evidence type="ECO:0000313" key="14">
    <source>
        <dbReference type="EMBL" id="KRK24234.1"/>
    </source>
</evidence>
<evidence type="ECO:0000259" key="13">
    <source>
        <dbReference type="SMART" id="SM00998"/>
    </source>
</evidence>
<dbReference type="GO" id="GO:0004018">
    <property type="term" value="F:N6-(1,2-dicarboxyethyl)AMP AMP-lyase (fumarate-forming) activity"/>
    <property type="evidence" value="ECO:0007669"/>
    <property type="project" value="UniProtKB-UniRule"/>
</dbReference>
<dbReference type="Gene3D" id="1.10.275.10">
    <property type="entry name" value="Fumarase/aspartase (N-terminal domain)"/>
    <property type="match status" value="1"/>
</dbReference>
<evidence type="ECO:0000256" key="6">
    <source>
        <dbReference type="ARBA" id="ARBA00022755"/>
    </source>
</evidence>
<evidence type="ECO:0000256" key="7">
    <source>
        <dbReference type="ARBA" id="ARBA00023239"/>
    </source>
</evidence>
<accession>A0A0R1FYX8</accession>
<sequence>MKKRILYVNIKARYSKGWIVMIDRYTRPEMGNVWSKYNQYASWLAVEVAVDEAWAKLGEIPAEDLAKIQKNATFDEKEIEEIEKTTHHDVVAFTRDVSRYLGDESKWIHFGMTSTDIVDTAQGYRLKQANAIIRKDIEEIIETIGNKALKYKDTVIMGRTHGVQAEPTTFGLKLLRWYEEMKRNLERFNIASKDVEAGKISGAVGTFANVDPYVEQYVCDKLGIRAQSVASQVLPRDLHANYIACLGVIATSLEEFATEVRGLQRSEIHEVEEHFAKGQKGSSAMPHKRNPIGSENICGLARVMRGHVVTAMENVALWHERDISHSSAERVILPDSTILIDYMLHRFNNIVRDLDVFEDRMLSNLNITNGLIYSQRVMLKLVEAGMTREAAYDTVQPLTAIAWDENKQFKPLVEASETINEKLSKEDIDDAFDYHYHIRHVDEIFKRCGLM</sequence>
<evidence type="ECO:0000256" key="1">
    <source>
        <dbReference type="ARBA" id="ARBA00004706"/>
    </source>
</evidence>
<evidence type="ECO:0000256" key="3">
    <source>
        <dbReference type="ARBA" id="ARBA00008273"/>
    </source>
</evidence>
<dbReference type="Proteomes" id="UP000051794">
    <property type="component" value="Unassembled WGS sequence"/>
</dbReference>
<dbReference type="PATRIC" id="fig|1423768.4.peg.1053"/>
<comment type="caution">
    <text evidence="14">The sequence shown here is derived from an EMBL/GenBank/DDBJ whole genome shotgun (WGS) entry which is preliminary data.</text>
</comment>
<dbReference type="InterPro" id="IPR020557">
    <property type="entry name" value="Fumarate_lyase_CS"/>
</dbReference>
<dbReference type="GO" id="GO:0070626">
    <property type="term" value="F:(S)-2-(5-amino-1-(5-phospho-D-ribosyl)imidazole-4-carboxamido) succinate lyase (fumarate-forming) activity"/>
    <property type="evidence" value="ECO:0007669"/>
    <property type="project" value="TreeGrafter"/>
</dbReference>
<dbReference type="CDD" id="cd01360">
    <property type="entry name" value="Adenylsuccinate_lyase_1"/>
    <property type="match status" value="1"/>
</dbReference>
<dbReference type="FunFam" id="1.10.40.30:FF:000007">
    <property type="entry name" value="Adenylosuccinate lyase"/>
    <property type="match status" value="1"/>
</dbReference>
<dbReference type="InterPro" id="IPR019468">
    <property type="entry name" value="AdenyloSucc_lyase_C"/>
</dbReference>
<dbReference type="Gene3D" id="1.10.40.30">
    <property type="entry name" value="Fumarase/aspartase (C-terminal domain)"/>
    <property type="match status" value="1"/>
</dbReference>
<dbReference type="PANTHER" id="PTHR43172">
    <property type="entry name" value="ADENYLOSUCCINATE LYASE"/>
    <property type="match status" value="1"/>
</dbReference>